<evidence type="ECO:0000256" key="4">
    <source>
        <dbReference type="RuleBase" id="RU003322"/>
    </source>
</evidence>
<evidence type="ECO:0000313" key="6">
    <source>
        <dbReference type="Proteomes" id="UP000011185"/>
    </source>
</evidence>
<dbReference type="PRINTS" id="PR00301">
    <property type="entry name" value="HEATSHOCK70"/>
</dbReference>
<dbReference type="PANTHER" id="PTHR19375">
    <property type="entry name" value="HEAT SHOCK PROTEIN 70KDA"/>
    <property type="match status" value="1"/>
</dbReference>
<dbReference type="CDD" id="cd24028">
    <property type="entry name" value="ASKHA_NBD_HSP70_HSPA1-like"/>
    <property type="match status" value="1"/>
</dbReference>
<dbReference type="SUPFAM" id="SSF53067">
    <property type="entry name" value="Actin-like ATPase domain"/>
    <property type="match status" value="2"/>
</dbReference>
<dbReference type="VEuPathDB" id="MicrosporidiaDB:THOM_1868"/>
<keyword evidence="3 4" id="KW-0067">ATP-binding</keyword>
<dbReference type="HOGENOM" id="CLU_005965_0_1_1"/>
<accession>L7JVZ6</accession>
<dbReference type="Gene3D" id="3.30.420.40">
    <property type="match status" value="2"/>
</dbReference>
<dbReference type="STRING" id="72359.L7JVZ6"/>
<dbReference type="OMA" id="DSKPCIE"/>
<evidence type="ECO:0000256" key="2">
    <source>
        <dbReference type="ARBA" id="ARBA00022741"/>
    </source>
</evidence>
<dbReference type="OrthoDB" id="2401965at2759"/>
<proteinExistence type="inferred from homology"/>
<dbReference type="InterPro" id="IPR013126">
    <property type="entry name" value="Hsp_70_fam"/>
</dbReference>
<dbReference type="AlphaFoldDB" id="L7JVZ6"/>
<gene>
    <name evidence="5" type="ORF">THOM_1868</name>
</gene>
<reference evidence="5 6" key="1">
    <citation type="journal article" date="2012" name="PLoS Pathog.">
        <title>The genome of the obligate intracellular parasite Trachipleistophora hominis: new insights into microsporidian genome dynamics and reductive evolution.</title>
        <authorList>
            <person name="Heinz E."/>
            <person name="Williams T.A."/>
            <person name="Nakjang S."/>
            <person name="Noel C.J."/>
            <person name="Swan D.C."/>
            <person name="Goldberg A.V."/>
            <person name="Harris S.R."/>
            <person name="Weinmaier T."/>
            <person name="Markert S."/>
            <person name="Becher D."/>
            <person name="Bernhardt J."/>
            <person name="Dagan T."/>
            <person name="Hacker C."/>
            <person name="Lucocq J.M."/>
            <person name="Schweder T."/>
            <person name="Rattei T."/>
            <person name="Hall N."/>
            <person name="Hirt R.P."/>
            <person name="Embley T.M."/>
        </authorList>
    </citation>
    <scope>NUCLEOTIDE SEQUENCE [LARGE SCALE GENOMIC DNA]</scope>
</reference>
<name>L7JVZ6_TRAHO</name>
<keyword evidence="5" id="KW-0378">Hydrolase</keyword>
<evidence type="ECO:0000313" key="5">
    <source>
        <dbReference type="EMBL" id="ELQ75191.1"/>
    </source>
</evidence>
<dbReference type="InterPro" id="IPR029047">
    <property type="entry name" value="HSP70_peptide-bd_sf"/>
</dbReference>
<dbReference type="GO" id="GO:0140662">
    <property type="term" value="F:ATP-dependent protein folding chaperone"/>
    <property type="evidence" value="ECO:0007669"/>
    <property type="project" value="InterPro"/>
</dbReference>
<evidence type="ECO:0000256" key="3">
    <source>
        <dbReference type="ARBA" id="ARBA00022840"/>
    </source>
</evidence>
<evidence type="ECO:0000256" key="1">
    <source>
        <dbReference type="ARBA" id="ARBA00007381"/>
    </source>
</evidence>
<comment type="similarity">
    <text evidence="1 4">Belongs to the heat shock protein 70 family.</text>
</comment>
<dbReference type="GO" id="GO:0005524">
    <property type="term" value="F:ATP binding"/>
    <property type="evidence" value="ECO:0007669"/>
    <property type="project" value="UniProtKB-KW"/>
</dbReference>
<dbReference type="InterPro" id="IPR043129">
    <property type="entry name" value="ATPase_NBD"/>
</dbReference>
<dbReference type="EMBL" id="JH993983">
    <property type="protein sequence ID" value="ELQ75191.1"/>
    <property type="molecule type" value="Genomic_DNA"/>
</dbReference>
<dbReference type="EC" id="3.6.1.3" evidence="5"/>
<dbReference type="Proteomes" id="UP000011185">
    <property type="component" value="Unassembled WGS sequence"/>
</dbReference>
<keyword evidence="2 4" id="KW-0547">Nucleotide-binding</keyword>
<dbReference type="GO" id="GO:0016787">
    <property type="term" value="F:hydrolase activity"/>
    <property type="evidence" value="ECO:0007669"/>
    <property type="project" value="UniProtKB-KW"/>
</dbReference>
<dbReference type="Gene3D" id="3.90.640.10">
    <property type="entry name" value="Actin, Chain A, domain 4"/>
    <property type="match status" value="1"/>
</dbReference>
<dbReference type="Gene3D" id="2.60.34.10">
    <property type="entry name" value="Substrate Binding Domain Of DNAk, Chain A, domain 1"/>
    <property type="match status" value="1"/>
</dbReference>
<organism evidence="5 6">
    <name type="scientific">Trachipleistophora hominis</name>
    <name type="common">Microsporidian parasite</name>
    <dbReference type="NCBI Taxonomy" id="72359"/>
    <lineage>
        <taxon>Eukaryota</taxon>
        <taxon>Fungi</taxon>
        <taxon>Fungi incertae sedis</taxon>
        <taxon>Microsporidia</taxon>
        <taxon>Pleistophoridae</taxon>
        <taxon>Trachipleistophora</taxon>
    </lineage>
</organism>
<dbReference type="Pfam" id="PF00012">
    <property type="entry name" value="HSP70"/>
    <property type="match status" value="2"/>
</dbReference>
<dbReference type="InterPro" id="IPR018181">
    <property type="entry name" value="Heat_shock_70_CS"/>
</dbReference>
<dbReference type="FunFam" id="3.90.640.10:FF:000010">
    <property type="entry name" value="heat shock 70 kDa protein 14"/>
    <property type="match status" value="1"/>
</dbReference>
<protein>
    <submittedName>
        <fullName evidence="5">Molecular chaperones HSP70/HSC70, HSP70 superfamily</fullName>
        <ecNumber evidence="5">3.6.1.3</ecNumber>
    </submittedName>
</protein>
<keyword evidence="6" id="KW-1185">Reference proteome</keyword>
<dbReference type="PROSITE" id="PS00329">
    <property type="entry name" value="HSP70_2"/>
    <property type="match status" value="1"/>
</dbReference>
<dbReference type="SUPFAM" id="SSF100920">
    <property type="entry name" value="Heat shock protein 70kD (HSP70), peptide-binding domain"/>
    <property type="match status" value="1"/>
</dbReference>
<dbReference type="InParanoid" id="L7JVZ6"/>
<dbReference type="FunCoup" id="L7JVZ6">
    <property type="interactions" value="199"/>
</dbReference>
<dbReference type="PROSITE" id="PS00297">
    <property type="entry name" value="HSP70_1"/>
    <property type="match status" value="1"/>
</dbReference>
<sequence>MSSQGTKQETSKAIGIDLGTTYSCVCAYRNGELEVISNEEGARITPSIVAFDEEGNIVIGTAAEHRLTSNPDKVVYDVKRLIGRGYDSPILESSIKKWPFRVVRWDNERNCPTDRPARPDAVDNIRIEIVKGGKTTYYDPMEISGYVLGFLKRAAEAVLNSGVTTAVITVPAHFNDNQKEKTKMAAEIAGFKNVRLLNEPTAAALSYAYDKMRRKEANKEETVLVFDLGGGTFDVSILKFEPPSESGAIAEVLNTEGDTFLGGVDFDNALFEHCLALFLKQNPSVKKEDIKDRAKRRLRMACEKAKRNLSAMYSTTIEIECLHSDLGLCTNITRALFNNLCMKHFRRCMDRVKGCLLGLAKIKPDYTSEGFLTAASAANTSAINDAIAQIDRVIVVGGSSRIIKIREMLAEIFGEHKLDFSVHPDEAIARGAAYQAALISGGTSLDVECPLLLLDTVPLNISIETLGGVATTIIKKNTVIPTAKTEVFSTASDNQTSVTINIFEGLGEMVEHNNLIGSFNLCGITPARRGVPQIEVTCDVDNNGILVVTCT</sequence>